<keyword evidence="2" id="KW-1185">Reference proteome</keyword>
<accession>A0A9P6W1I6</accession>
<comment type="caution">
    <text evidence="1">The sequence shown here is derived from an EMBL/GenBank/DDBJ whole genome shotgun (WGS) entry which is preliminary data.</text>
</comment>
<evidence type="ECO:0000313" key="1">
    <source>
        <dbReference type="EMBL" id="KAG0659809.1"/>
    </source>
</evidence>
<dbReference type="OrthoDB" id="10512446at2759"/>
<dbReference type="EMBL" id="PUHQ01000050">
    <property type="protein sequence ID" value="KAG0659809.1"/>
    <property type="molecule type" value="Genomic_DNA"/>
</dbReference>
<reference evidence="1 2" key="1">
    <citation type="submission" date="2020-11" db="EMBL/GenBank/DDBJ databases">
        <title>Kefir isolates.</title>
        <authorList>
            <person name="Marcisauskas S."/>
            <person name="Kim Y."/>
            <person name="Blasche S."/>
        </authorList>
    </citation>
    <scope>NUCLEOTIDE SEQUENCE [LARGE SCALE GENOMIC DNA]</scope>
    <source>
        <strain evidence="1 2">KR</strain>
    </source>
</reference>
<proteinExistence type="predicted"/>
<name>A0A9P6W1I6_RHOMI</name>
<organism evidence="1 2">
    <name type="scientific">Rhodotorula mucilaginosa</name>
    <name type="common">Yeast</name>
    <name type="synonym">Rhodotorula rubra</name>
    <dbReference type="NCBI Taxonomy" id="5537"/>
    <lineage>
        <taxon>Eukaryota</taxon>
        <taxon>Fungi</taxon>
        <taxon>Dikarya</taxon>
        <taxon>Basidiomycota</taxon>
        <taxon>Pucciniomycotina</taxon>
        <taxon>Microbotryomycetes</taxon>
        <taxon>Sporidiobolales</taxon>
        <taxon>Sporidiobolaceae</taxon>
        <taxon>Rhodotorula</taxon>
    </lineage>
</organism>
<dbReference type="AlphaFoldDB" id="A0A9P6W1I6"/>
<protein>
    <submittedName>
        <fullName evidence="1">Uncharacterized protein</fullName>
    </submittedName>
</protein>
<dbReference type="Proteomes" id="UP000777482">
    <property type="component" value="Unassembled WGS sequence"/>
</dbReference>
<evidence type="ECO:0000313" key="2">
    <source>
        <dbReference type="Proteomes" id="UP000777482"/>
    </source>
</evidence>
<gene>
    <name evidence="1" type="ORF">C6P46_005012</name>
</gene>
<sequence length="312" mass="34992">MLEQARRVPLLLPPSYTYAAVAPDVYSASSASSVLLRLPGPRTCRFHARRPDSEMPRSAAADVPYPPRNHAITAVETPFGRDAHALSEYPWRLEPGSFERLISYAWVVYLRASKCGGAQGPAHEWACAFERAFALPTRSNQTPSAASWCKKLDSARRVLPLSLTTTYAGLSHRLLKFYQELQDIAENIATATSRRVWHNAKTLLNQISIFDYGEVAVKAFFNNMIAARDELTRAFNDALNGSQALRSSCWLPSPPDISFLQEESSWHPAYPHAEETFPRVHALGQVGLRRFHGLIGRRSARRYGIDPRDAWN</sequence>